<dbReference type="GO" id="GO:0005524">
    <property type="term" value="F:ATP binding"/>
    <property type="evidence" value="ECO:0007669"/>
    <property type="project" value="UniProtKB-KW"/>
</dbReference>
<evidence type="ECO:0000256" key="1">
    <source>
        <dbReference type="ARBA" id="ARBA00008791"/>
    </source>
</evidence>
<sequence>MTTLFEHHRPILVGIDGSAAALAAVRWAAKEASARKLPLTLVHLQPDPVSRYHDETVAAAMRPALREQAGKWLNEAVVAARAEAPDLNPSVELRDAEVVAALVEMSADAAMIVLGARGIGGFTGMLVGSTANSVVAGAACPVTVVRTPQLGPAKAAGPVVVGVDGSPASEAAIKFAFEEASLRGAALIAVHTWTEVYLDPELNVDRIAFDTTFLEERERELLAQRLAGWQEKYPDVPVTRVVTKGRPVRALLDYDEQAQLIVVGSRGLGGYHGMLLGSTSQALMHYTQTPLAVVRP</sequence>
<name>A0A428ZB54_KIBAR</name>
<dbReference type="Pfam" id="PF00582">
    <property type="entry name" value="Usp"/>
    <property type="match status" value="2"/>
</dbReference>
<dbReference type="InterPro" id="IPR006016">
    <property type="entry name" value="UspA"/>
</dbReference>
<accession>A0A428ZB54</accession>
<dbReference type="RefSeq" id="WP_037267685.1">
    <property type="nucleotide sequence ID" value="NZ_QHKI01000013.1"/>
</dbReference>
<reference evidence="5 6" key="1">
    <citation type="submission" date="2018-05" db="EMBL/GenBank/DDBJ databases">
        <title>Evolution of GPA BGCs.</title>
        <authorList>
            <person name="Waglechner N."/>
            <person name="Wright G.D."/>
        </authorList>
    </citation>
    <scope>NUCLEOTIDE SEQUENCE [LARGE SCALE GENOMIC DNA]</scope>
    <source>
        <strain evidence="5 6">A82846</strain>
    </source>
</reference>
<evidence type="ECO:0000256" key="3">
    <source>
        <dbReference type="ARBA" id="ARBA00022840"/>
    </source>
</evidence>
<dbReference type="EMBL" id="QHKI01000013">
    <property type="protein sequence ID" value="RSM85294.1"/>
    <property type="molecule type" value="Genomic_DNA"/>
</dbReference>
<dbReference type="AlphaFoldDB" id="A0A428ZB54"/>
<keyword evidence="3" id="KW-0067">ATP-binding</keyword>
<dbReference type="Proteomes" id="UP000287547">
    <property type="component" value="Unassembled WGS sequence"/>
</dbReference>
<evidence type="ECO:0000259" key="4">
    <source>
        <dbReference type="Pfam" id="PF00582"/>
    </source>
</evidence>
<protein>
    <submittedName>
        <fullName evidence="5">Universal stress protein</fullName>
    </submittedName>
</protein>
<organism evidence="5 6">
    <name type="scientific">Kibdelosporangium aridum</name>
    <dbReference type="NCBI Taxonomy" id="2030"/>
    <lineage>
        <taxon>Bacteria</taxon>
        <taxon>Bacillati</taxon>
        <taxon>Actinomycetota</taxon>
        <taxon>Actinomycetes</taxon>
        <taxon>Pseudonocardiales</taxon>
        <taxon>Pseudonocardiaceae</taxon>
        <taxon>Kibdelosporangium</taxon>
    </lineage>
</organism>
<evidence type="ECO:0000313" key="5">
    <source>
        <dbReference type="EMBL" id="RSM85294.1"/>
    </source>
</evidence>
<comment type="similarity">
    <text evidence="1">Belongs to the universal stress protein A family.</text>
</comment>
<dbReference type="InterPro" id="IPR006015">
    <property type="entry name" value="Universal_stress_UspA"/>
</dbReference>
<keyword evidence="2" id="KW-0547">Nucleotide-binding</keyword>
<dbReference type="PANTHER" id="PTHR46268:SF27">
    <property type="entry name" value="UNIVERSAL STRESS PROTEIN RV2623"/>
    <property type="match status" value="1"/>
</dbReference>
<evidence type="ECO:0000313" key="6">
    <source>
        <dbReference type="Proteomes" id="UP000287547"/>
    </source>
</evidence>
<dbReference type="OrthoDB" id="3404132at2"/>
<dbReference type="Gene3D" id="3.40.50.620">
    <property type="entry name" value="HUPs"/>
    <property type="match status" value="2"/>
</dbReference>
<dbReference type="PRINTS" id="PR01438">
    <property type="entry name" value="UNVRSLSTRESS"/>
</dbReference>
<dbReference type="PANTHER" id="PTHR46268">
    <property type="entry name" value="STRESS RESPONSE PROTEIN NHAX"/>
    <property type="match status" value="1"/>
</dbReference>
<evidence type="ECO:0000256" key="2">
    <source>
        <dbReference type="ARBA" id="ARBA00022741"/>
    </source>
</evidence>
<proteinExistence type="inferred from homology"/>
<dbReference type="SUPFAM" id="SSF52402">
    <property type="entry name" value="Adenine nucleotide alpha hydrolases-like"/>
    <property type="match status" value="2"/>
</dbReference>
<comment type="caution">
    <text evidence="5">The sequence shown here is derived from an EMBL/GenBank/DDBJ whole genome shotgun (WGS) entry which is preliminary data.</text>
</comment>
<feature type="domain" description="UspA" evidence="4">
    <location>
        <begin position="9"/>
        <end position="146"/>
    </location>
</feature>
<feature type="domain" description="UspA" evidence="4">
    <location>
        <begin position="158"/>
        <end position="295"/>
    </location>
</feature>
<gene>
    <name evidence="5" type="ORF">DMH04_17670</name>
</gene>
<dbReference type="InterPro" id="IPR014729">
    <property type="entry name" value="Rossmann-like_a/b/a_fold"/>
</dbReference>